<feature type="domain" description="Exonuclease" evidence="19">
    <location>
        <begin position="2"/>
        <end position="174"/>
    </location>
</feature>
<dbReference type="NCBIfam" id="TIGR01406">
    <property type="entry name" value="dnaQ_proteo"/>
    <property type="match status" value="1"/>
</dbReference>
<name>A0A501WNF9_9GAMM</name>
<evidence type="ECO:0000256" key="11">
    <source>
        <dbReference type="ARBA" id="ARBA00022842"/>
    </source>
</evidence>
<evidence type="ECO:0000256" key="6">
    <source>
        <dbReference type="ARBA" id="ARBA00022705"/>
    </source>
</evidence>
<dbReference type="SMART" id="SM00479">
    <property type="entry name" value="EXOIII"/>
    <property type="match status" value="1"/>
</dbReference>
<evidence type="ECO:0000256" key="1">
    <source>
        <dbReference type="ARBA" id="ARBA00001936"/>
    </source>
</evidence>
<dbReference type="OrthoDB" id="9804290at2"/>
<keyword evidence="6 18" id="KW-0235">DNA replication</keyword>
<evidence type="ECO:0000256" key="13">
    <source>
        <dbReference type="ARBA" id="ARBA00023211"/>
    </source>
</evidence>
<evidence type="ECO:0000259" key="19">
    <source>
        <dbReference type="SMART" id="SM00479"/>
    </source>
</evidence>
<comment type="caution">
    <text evidence="20">The sequence shown here is derived from an EMBL/GenBank/DDBJ whole genome shotgun (WGS) entry which is preliminary data.</text>
</comment>
<keyword evidence="4 18" id="KW-0808">Transferase</keyword>
<dbReference type="CDD" id="cd06131">
    <property type="entry name" value="DNA_pol_III_epsilon_Ecoli_like"/>
    <property type="match status" value="1"/>
</dbReference>
<protein>
    <recommendedName>
        <fullName evidence="3 18">DNA polymerase III subunit epsilon</fullName>
        <ecNumber evidence="2 18">2.7.7.7</ecNumber>
    </recommendedName>
</protein>
<feature type="binding site" evidence="16">
    <location>
        <position position="57"/>
    </location>
    <ligand>
        <name>substrate</name>
    </ligand>
</feature>
<keyword evidence="13 17" id="KW-0464">Manganese</keyword>
<feature type="binding site" evidence="17">
    <location>
        <position position="9"/>
    </location>
    <ligand>
        <name>a divalent metal cation</name>
        <dbReference type="ChEBI" id="CHEBI:60240"/>
        <label>1</label>
        <note>catalytic</note>
    </ligand>
</feature>
<evidence type="ECO:0000256" key="3">
    <source>
        <dbReference type="ARBA" id="ARBA00020352"/>
    </source>
</evidence>
<evidence type="ECO:0000256" key="12">
    <source>
        <dbReference type="ARBA" id="ARBA00022932"/>
    </source>
</evidence>
<dbReference type="RefSeq" id="WP_140588783.1">
    <property type="nucleotide sequence ID" value="NZ_VFRR01000016.1"/>
</dbReference>
<evidence type="ECO:0000256" key="16">
    <source>
        <dbReference type="PIRSR" id="PIRSR606309-2"/>
    </source>
</evidence>
<dbReference type="InterPro" id="IPR006054">
    <property type="entry name" value="DnaQ"/>
</dbReference>
<evidence type="ECO:0000313" key="20">
    <source>
        <dbReference type="EMBL" id="TPE51283.1"/>
    </source>
</evidence>
<dbReference type="PANTHER" id="PTHR30231:SF41">
    <property type="entry name" value="DNA POLYMERASE III SUBUNIT EPSILON"/>
    <property type="match status" value="1"/>
</dbReference>
<evidence type="ECO:0000256" key="18">
    <source>
        <dbReference type="RuleBase" id="RU364087"/>
    </source>
</evidence>
<keyword evidence="5 18" id="KW-0548">Nucleotidyltransferase</keyword>
<keyword evidence="21" id="KW-1185">Reference proteome</keyword>
<dbReference type="EC" id="2.7.7.7" evidence="2 18"/>
<sequence>MRQIVLDTETTGIDPKQGHRIIEIGCVEMQKRKLTKRHFHVYINPEREVEEEAFRVHGISNEFLADKPLFRDVAQEFLDFIHGAELIIHNAPFDVGFIDHEFAKLGGFPKVADICTVFDSLVYARQKHPGQKNNLDALCKRYGIDNSHRDLHGALLDAEILADVYLMMTGGQTSLGLSAAQEEGSQQEQQTTGLRRFDVNRPRLKVIRASADELAAHEARLDMIDKKSEQSIWRRKMVVAEQ</sequence>
<dbReference type="PANTHER" id="PTHR30231">
    <property type="entry name" value="DNA POLYMERASE III SUBUNIT EPSILON"/>
    <property type="match status" value="1"/>
</dbReference>
<evidence type="ECO:0000256" key="15">
    <source>
        <dbReference type="PIRSR" id="PIRSR606309-1"/>
    </source>
</evidence>
<evidence type="ECO:0000256" key="7">
    <source>
        <dbReference type="ARBA" id="ARBA00022722"/>
    </source>
</evidence>
<comment type="cofactor">
    <cofactor evidence="1 18">
        <name>Mn(2+)</name>
        <dbReference type="ChEBI" id="CHEBI:29035"/>
    </cofactor>
</comment>
<keyword evidence="9 18" id="KW-0378">Hydrolase</keyword>
<reference evidence="20 21" key="1">
    <citation type="submission" date="2019-06" db="EMBL/GenBank/DDBJ databases">
        <title>A novel bacterium of genus Marinomonas, isolated from coastal sand.</title>
        <authorList>
            <person name="Huang H."/>
            <person name="Mo K."/>
            <person name="Hu Y."/>
        </authorList>
    </citation>
    <scope>NUCLEOTIDE SEQUENCE [LARGE SCALE GENOMIC DNA]</scope>
    <source>
        <strain evidence="20 21">HB171799</strain>
    </source>
</reference>
<dbReference type="GO" id="GO:0003677">
    <property type="term" value="F:DNA binding"/>
    <property type="evidence" value="ECO:0007669"/>
    <property type="project" value="InterPro"/>
</dbReference>
<dbReference type="InterPro" id="IPR012337">
    <property type="entry name" value="RNaseH-like_sf"/>
</dbReference>
<dbReference type="InterPro" id="IPR006309">
    <property type="entry name" value="DnaQ_proteo"/>
</dbReference>
<comment type="subunit">
    <text evidence="18">DNA polymerase III contains a core (composed of alpha, epsilon and theta chains) that associates with a tau subunit. This core dimerizes to form the POLIII' complex. PolIII' associates with the gamma complex (composed of gamma, delta, delta', psi and chi chains) and with the beta chain to form the complete DNA polymerase III complex.</text>
</comment>
<proteinExistence type="predicted"/>
<feature type="binding site" evidence="16">
    <location>
        <position position="7"/>
    </location>
    <ligand>
        <name>substrate</name>
    </ligand>
</feature>
<gene>
    <name evidence="18 20" type="primary">dnaQ</name>
    <name evidence="20" type="ORF">FJM67_09580</name>
</gene>
<dbReference type="GO" id="GO:0045004">
    <property type="term" value="P:DNA replication proofreading"/>
    <property type="evidence" value="ECO:0007669"/>
    <property type="project" value="TreeGrafter"/>
</dbReference>
<evidence type="ECO:0000256" key="10">
    <source>
        <dbReference type="ARBA" id="ARBA00022839"/>
    </source>
</evidence>
<keyword evidence="10 18" id="KW-0269">Exonuclease</keyword>
<dbReference type="AlphaFoldDB" id="A0A501WNF9"/>
<evidence type="ECO:0000256" key="17">
    <source>
        <dbReference type="PIRSR" id="PIRSR606309-3"/>
    </source>
</evidence>
<feature type="binding site" evidence="16">
    <location>
        <position position="9"/>
    </location>
    <ligand>
        <name>substrate</name>
    </ligand>
</feature>
<evidence type="ECO:0000256" key="4">
    <source>
        <dbReference type="ARBA" id="ARBA00022679"/>
    </source>
</evidence>
<feature type="active site" description="Proton acceptor" evidence="15">
    <location>
        <position position="152"/>
    </location>
</feature>
<feature type="binding site" evidence="17">
    <location>
        <position position="7"/>
    </location>
    <ligand>
        <name>a divalent metal cation</name>
        <dbReference type="ChEBI" id="CHEBI:60240"/>
        <label>1</label>
        <note>catalytic</note>
    </ligand>
</feature>
<evidence type="ECO:0000313" key="21">
    <source>
        <dbReference type="Proteomes" id="UP000315901"/>
    </source>
</evidence>
<feature type="binding site" evidence="16">
    <location>
        <position position="52"/>
    </location>
    <ligand>
        <name>substrate</name>
    </ligand>
</feature>
<dbReference type="GO" id="GO:0003887">
    <property type="term" value="F:DNA-directed DNA polymerase activity"/>
    <property type="evidence" value="ECO:0007669"/>
    <property type="project" value="UniProtKB-KW"/>
</dbReference>
<dbReference type="GO" id="GO:0005829">
    <property type="term" value="C:cytosol"/>
    <property type="evidence" value="ECO:0007669"/>
    <property type="project" value="TreeGrafter"/>
</dbReference>
<evidence type="ECO:0000256" key="2">
    <source>
        <dbReference type="ARBA" id="ARBA00012417"/>
    </source>
</evidence>
<dbReference type="NCBIfam" id="TIGR00573">
    <property type="entry name" value="dnaq"/>
    <property type="match status" value="1"/>
</dbReference>
<dbReference type="EMBL" id="VFRR01000016">
    <property type="protein sequence ID" value="TPE51283.1"/>
    <property type="molecule type" value="Genomic_DNA"/>
</dbReference>
<feature type="binding site" evidence="17">
    <location>
        <position position="157"/>
    </location>
    <ligand>
        <name>a divalent metal cation</name>
        <dbReference type="ChEBI" id="CHEBI:60240"/>
        <label>1</label>
        <note>catalytic</note>
    </ligand>
</feature>
<dbReference type="GO" id="GO:0046872">
    <property type="term" value="F:metal ion binding"/>
    <property type="evidence" value="ECO:0007669"/>
    <property type="project" value="UniProtKB-KW"/>
</dbReference>
<dbReference type="NCBIfam" id="NF004316">
    <property type="entry name" value="PRK05711.1"/>
    <property type="match status" value="1"/>
</dbReference>
<organism evidence="20 21">
    <name type="scientific">Maribrevibacterium harenarium</name>
    <dbReference type="NCBI Taxonomy" id="2589817"/>
    <lineage>
        <taxon>Bacteria</taxon>
        <taxon>Pseudomonadati</taxon>
        <taxon>Pseudomonadota</taxon>
        <taxon>Gammaproteobacteria</taxon>
        <taxon>Oceanospirillales</taxon>
        <taxon>Oceanospirillaceae</taxon>
        <taxon>Maribrevibacterium</taxon>
    </lineage>
</organism>
<evidence type="ECO:0000256" key="9">
    <source>
        <dbReference type="ARBA" id="ARBA00022801"/>
    </source>
</evidence>
<comment type="cofactor">
    <cofactor evidence="17">
        <name>Mg(2+)</name>
        <dbReference type="ChEBI" id="CHEBI:18420"/>
    </cofactor>
    <cofactor evidence="17">
        <name>Mn(2+)</name>
        <dbReference type="ChEBI" id="CHEBI:29035"/>
    </cofactor>
    <text evidence="17">Binds 2 divalent metal cations. Magnesium or manganese.</text>
</comment>
<dbReference type="FunFam" id="3.30.420.10:FF:000012">
    <property type="entry name" value="DNA polymerase III subunit epsilon"/>
    <property type="match status" value="1"/>
</dbReference>
<feature type="binding site" evidence="16">
    <location>
        <position position="157"/>
    </location>
    <ligand>
        <name>substrate</name>
    </ligand>
</feature>
<comment type="catalytic activity">
    <reaction evidence="14 18">
        <text>DNA(n) + a 2'-deoxyribonucleoside 5'-triphosphate = DNA(n+1) + diphosphate</text>
        <dbReference type="Rhea" id="RHEA:22508"/>
        <dbReference type="Rhea" id="RHEA-COMP:17339"/>
        <dbReference type="Rhea" id="RHEA-COMP:17340"/>
        <dbReference type="ChEBI" id="CHEBI:33019"/>
        <dbReference type="ChEBI" id="CHEBI:61560"/>
        <dbReference type="ChEBI" id="CHEBI:173112"/>
        <dbReference type="EC" id="2.7.7.7"/>
    </reaction>
</comment>
<keyword evidence="8 17" id="KW-0479">Metal-binding</keyword>
<evidence type="ECO:0000256" key="14">
    <source>
        <dbReference type="ARBA" id="ARBA00049244"/>
    </source>
</evidence>
<accession>A0A501WNF9</accession>
<evidence type="ECO:0000256" key="5">
    <source>
        <dbReference type="ARBA" id="ARBA00022695"/>
    </source>
</evidence>
<keyword evidence="11 17" id="KW-0460">Magnesium</keyword>
<keyword evidence="12 18" id="KW-0239">DNA-directed DNA polymerase</keyword>
<comment type="function">
    <text evidence="18">DNA polymerase III is a complex, multichain enzyme responsible for most of the replicative synthesis in bacteria. The epsilon subunit contain the editing function and is a proofreading 3'-5' exonuclease.</text>
</comment>
<dbReference type="InterPro" id="IPR036397">
    <property type="entry name" value="RNaseH_sf"/>
</dbReference>
<dbReference type="GO" id="GO:0008408">
    <property type="term" value="F:3'-5' exonuclease activity"/>
    <property type="evidence" value="ECO:0007669"/>
    <property type="project" value="TreeGrafter"/>
</dbReference>
<dbReference type="Pfam" id="PF00929">
    <property type="entry name" value="RNase_T"/>
    <property type="match status" value="1"/>
</dbReference>
<dbReference type="SUPFAM" id="SSF53098">
    <property type="entry name" value="Ribonuclease H-like"/>
    <property type="match status" value="1"/>
</dbReference>
<dbReference type="InterPro" id="IPR013520">
    <property type="entry name" value="Ribonucl_H"/>
</dbReference>
<dbReference type="Proteomes" id="UP000315901">
    <property type="component" value="Unassembled WGS sequence"/>
</dbReference>
<evidence type="ECO:0000256" key="8">
    <source>
        <dbReference type="ARBA" id="ARBA00022723"/>
    </source>
</evidence>
<keyword evidence="7 18" id="KW-0540">Nuclease</keyword>
<dbReference type="Gene3D" id="3.30.420.10">
    <property type="entry name" value="Ribonuclease H-like superfamily/Ribonuclease H"/>
    <property type="match status" value="1"/>
</dbReference>